<evidence type="ECO:0008006" key="8">
    <source>
        <dbReference type="Google" id="ProtNLM"/>
    </source>
</evidence>
<dbReference type="PANTHER" id="PTHR23502">
    <property type="entry name" value="MAJOR FACILITATOR SUPERFAMILY"/>
    <property type="match status" value="1"/>
</dbReference>
<keyword evidence="3 5" id="KW-1133">Transmembrane helix</keyword>
<keyword evidence="2 5" id="KW-0812">Transmembrane</keyword>
<dbReference type="GO" id="GO:0022857">
    <property type="term" value="F:transmembrane transporter activity"/>
    <property type="evidence" value="ECO:0007669"/>
    <property type="project" value="TreeGrafter"/>
</dbReference>
<dbReference type="EMBL" id="NPHW01004207">
    <property type="protein sequence ID" value="OXV08307.1"/>
    <property type="molecule type" value="Genomic_DNA"/>
</dbReference>
<protein>
    <recommendedName>
        <fullName evidence="8">Major facilitator superfamily (MFS) profile domain-containing protein</fullName>
    </recommendedName>
</protein>
<evidence type="ECO:0000256" key="3">
    <source>
        <dbReference type="ARBA" id="ARBA00022989"/>
    </source>
</evidence>
<organism evidence="6 7">
    <name type="scientific">Elaphomyces granulatus</name>
    <dbReference type="NCBI Taxonomy" id="519963"/>
    <lineage>
        <taxon>Eukaryota</taxon>
        <taxon>Fungi</taxon>
        <taxon>Dikarya</taxon>
        <taxon>Ascomycota</taxon>
        <taxon>Pezizomycotina</taxon>
        <taxon>Eurotiomycetes</taxon>
        <taxon>Eurotiomycetidae</taxon>
        <taxon>Eurotiales</taxon>
        <taxon>Elaphomycetaceae</taxon>
        <taxon>Elaphomyces</taxon>
    </lineage>
</organism>
<gene>
    <name evidence="6" type="ORF">Egran_03930</name>
</gene>
<dbReference type="SUPFAM" id="SSF103473">
    <property type="entry name" value="MFS general substrate transporter"/>
    <property type="match status" value="1"/>
</dbReference>
<comment type="caution">
    <text evidence="6">The sequence shown here is derived from an EMBL/GenBank/DDBJ whole genome shotgun (WGS) entry which is preliminary data.</text>
</comment>
<dbReference type="InterPro" id="IPR036259">
    <property type="entry name" value="MFS_trans_sf"/>
</dbReference>
<feature type="transmembrane region" description="Helical" evidence="5">
    <location>
        <begin position="159"/>
        <end position="185"/>
    </location>
</feature>
<dbReference type="AlphaFoldDB" id="A0A232LWX1"/>
<feature type="transmembrane region" description="Helical" evidence="5">
    <location>
        <begin position="192"/>
        <end position="213"/>
    </location>
</feature>
<accession>A0A232LWX1</accession>
<feature type="transmembrane region" description="Helical" evidence="5">
    <location>
        <begin position="59"/>
        <end position="79"/>
    </location>
</feature>
<name>A0A232LWX1_9EURO</name>
<evidence type="ECO:0000313" key="6">
    <source>
        <dbReference type="EMBL" id="OXV08307.1"/>
    </source>
</evidence>
<evidence type="ECO:0000313" key="7">
    <source>
        <dbReference type="Proteomes" id="UP000243515"/>
    </source>
</evidence>
<feature type="transmembrane region" description="Helical" evidence="5">
    <location>
        <begin position="219"/>
        <end position="244"/>
    </location>
</feature>
<feature type="transmembrane region" description="Helical" evidence="5">
    <location>
        <begin position="91"/>
        <end position="111"/>
    </location>
</feature>
<proteinExistence type="predicted"/>
<dbReference type="Proteomes" id="UP000243515">
    <property type="component" value="Unassembled WGS sequence"/>
</dbReference>
<keyword evidence="4 5" id="KW-0472">Membrane</keyword>
<comment type="subcellular location">
    <subcellularLocation>
        <location evidence="1">Membrane</location>
        <topology evidence="1">Multi-pass membrane protein</topology>
    </subcellularLocation>
</comment>
<feature type="transmembrane region" description="Helical" evidence="5">
    <location>
        <begin position="132"/>
        <end position="153"/>
    </location>
</feature>
<keyword evidence="7" id="KW-1185">Reference proteome</keyword>
<evidence type="ECO:0000256" key="1">
    <source>
        <dbReference type="ARBA" id="ARBA00004141"/>
    </source>
</evidence>
<evidence type="ECO:0000256" key="2">
    <source>
        <dbReference type="ARBA" id="ARBA00022692"/>
    </source>
</evidence>
<sequence>MGEINKQQPERKALITRQALLLAGVAGAKEKGRPSVLTVLKHTISIGVRPHVLVIPLTYYMFLIMWTVGLATTIPLLVLPPPYAFSETSTALLYLAPAIGGLVGEVWGHFFNDHLCRSYLRKHNKWLPEQRLWAVYPAAAIGICALVLIGQSLQNGLPWIALAFGWGMYSVATVITSTVISAYLLDCFPKHSALVASIITFWRTTGGFSVVYFQFKWVALNGAAIVFGCQAGIVAAGFLGVVATQIWGPMWRSRYPPPPAEN</sequence>
<dbReference type="PANTHER" id="PTHR23502:SF159">
    <property type="entry name" value="TRANSPORTER, PUTATIVE (AFU_ORTHOLOGUE AFUA_4G14230)-RELATED"/>
    <property type="match status" value="1"/>
</dbReference>
<evidence type="ECO:0000256" key="5">
    <source>
        <dbReference type="SAM" id="Phobius"/>
    </source>
</evidence>
<evidence type="ECO:0000256" key="4">
    <source>
        <dbReference type="ARBA" id="ARBA00023136"/>
    </source>
</evidence>
<dbReference type="OrthoDB" id="2585655at2759"/>
<dbReference type="GO" id="GO:0005886">
    <property type="term" value="C:plasma membrane"/>
    <property type="evidence" value="ECO:0007669"/>
    <property type="project" value="TreeGrafter"/>
</dbReference>
<reference evidence="6 7" key="1">
    <citation type="journal article" date="2015" name="Environ. Microbiol.">
        <title>Metagenome sequence of Elaphomyces granulatus from sporocarp tissue reveals Ascomycota ectomycorrhizal fingerprints of genome expansion and a Proteobacteria-rich microbiome.</title>
        <authorList>
            <person name="Quandt C.A."/>
            <person name="Kohler A."/>
            <person name="Hesse C.N."/>
            <person name="Sharpton T.J."/>
            <person name="Martin F."/>
            <person name="Spatafora J.W."/>
        </authorList>
    </citation>
    <scope>NUCLEOTIDE SEQUENCE [LARGE SCALE GENOMIC DNA]</scope>
    <source>
        <strain evidence="6 7">OSC145934</strain>
    </source>
</reference>